<accession>A0A4Y2BE08</accession>
<organism evidence="1 2">
    <name type="scientific">Araneus ventricosus</name>
    <name type="common">Orbweaver spider</name>
    <name type="synonym">Epeira ventricosa</name>
    <dbReference type="NCBI Taxonomy" id="182803"/>
    <lineage>
        <taxon>Eukaryota</taxon>
        <taxon>Metazoa</taxon>
        <taxon>Ecdysozoa</taxon>
        <taxon>Arthropoda</taxon>
        <taxon>Chelicerata</taxon>
        <taxon>Arachnida</taxon>
        <taxon>Araneae</taxon>
        <taxon>Araneomorphae</taxon>
        <taxon>Entelegynae</taxon>
        <taxon>Araneoidea</taxon>
        <taxon>Araneidae</taxon>
        <taxon>Araneus</taxon>
    </lineage>
</organism>
<proteinExistence type="predicted"/>
<reference evidence="1 2" key="1">
    <citation type="journal article" date="2019" name="Sci. Rep.">
        <title>Orb-weaving spider Araneus ventricosus genome elucidates the spidroin gene catalogue.</title>
        <authorList>
            <person name="Kono N."/>
            <person name="Nakamura H."/>
            <person name="Ohtoshi R."/>
            <person name="Moran D.A.P."/>
            <person name="Shinohara A."/>
            <person name="Yoshida Y."/>
            <person name="Fujiwara M."/>
            <person name="Mori M."/>
            <person name="Tomita M."/>
            <person name="Arakawa K."/>
        </authorList>
    </citation>
    <scope>NUCLEOTIDE SEQUENCE [LARGE SCALE GENOMIC DNA]</scope>
</reference>
<dbReference type="Proteomes" id="UP000499080">
    <property type="component" value="Unassembled WGS sequence"/>
</dbReference>
<comment type="caution">
    <text evidence="1">The sequence shown here is derived from an EMBL/GenBank/DDBJ whole genome shotgun (WGS) entry which is preliminary data.</text>
</comment>
<evidence type="ECO:0000313" key="2">
    <source>
        <dbReference type="Proteomes" id="UP000499080"/>
    </source>
</evidence>
<dbReference type="AlphaFoldDB" id="A0A4Y2BE08"/>
<sequence>MKRRRKKRERKNKNKKKIVWETPSVWRGETHPRLSFSFFFPEWLGKGRKRSAKAWMEEAKEAGARSVSLCFGGSVCAFSNALGALRSERDARVGGKR</sequence>
<name>A0A4Y2BE08_ARAVE</name>
<keyword evidence="2" id="KW-1185">Reference proteome</keyword>
<gene>
    <name evidence="1" type="ORF">AVEN_178393_1</name>
</gene>
<dbReference type="EMBL" id="BGPR01000068">
    <property type="protein sequence ID" value="GBL89987.1"/>
    <property type="molecule type" value="Genomic_DNA"/>
</dbReference>
<evidence type="ECO:0000313" key="1">
    <source>
        <dbReference type="EMBL" id="GBL89987.1"/>
    </source>
</evidence>
<protein>
    <submittedName>
        <fullName evidence="1">Uncharacterized protein</fullName>
    </submittedName>
</protein>